<dbReference type="PANTHER" id="PTHR21091">
    <property type="entry name" value="METHYLTETRAHYDROFOLATE:HOMOCYSTEINE METHYLTRANSFERASE RELATED"/>
    <property type="match status" value="1"/>
</dbReference>
<dbReference type="GO" id="GO:0006783">
    <property type="term" value="P:heme biosynthetic process"/>
    <property type="evidence" value="ECO:0007669"/>
    <property type="project" value="TreeGrafter"/>
</dbReference>
<dbReference type="PANTHER" id="PTHR21091:SF169">
    <property type="entry name" value="UROPORPHYRINOGEN DECARBOXYLASE"/>
    <property type="match status" value="1"/>
</dbReference>
<dbReference type="PROSITE" id="PS00907">
    <property type="entry name" value="UROD_2"/>
    <property type="match status" value="1"/>
</dbReference>
<feature type="domain" description="Uroporphyrinogen decarboxylase (URO-D)" evidence="1">
    <location>
        <begin position="142"/>
        <end position="158"/>
    </location>
</feature>
<dbReference type="InterPro" id="IPR038071">
    <property type="entry name" value="UROD/MetE-like_sf"/>
</dbReference>
<dbReference type="GO" id="GO:0005829">
    <property type="term" value="C:cytosol"/>
    <property type="evidence" value="ECO:0007669"/>
    <property type="project" value="TreeGrafter"/>
</dbReference>
<sequence>MSNELQQSAFLKACRGEETDYTPIWLNRQAGRYMKEYQEVKGNTSSLDFFKTPDLAAQVTCDAQRILGVDAAIMFADLLPILEPMGLELDYLPAVGPNIVNPVRSGVDIDNLRIDPARETMPYIGEVIKLIRAELPSDIPLIGFGGAPFTLASYAVEGQGSRNYIEVKRLMLSDPRAFRALMEKVTDAAIDYLSYQIDEGVQAIQIFDSWVGVLSVLDYCNHVFAHSQRLISAISGRVPVIHFG</sequence>
<feature type="non-terminal residue" evidence="2">
    <location>
        <position position="244"/>
    </location>
</feature>
<dbReference type="Gene3D" id="3.20.20.210">
    <property type="match status" value="1"/>
</dbReference>
<evidence type="ECO:0000313" key="2">
    <source>
        <dbReference type="EMBL" id="SVC94115.1"/>
    </source>
</evidence>
<gene>
    <name evidence="2" type="ORF">METZ01_LOCUS346969</name>
</gene>
<accession>A0A382RAA2</accession>
<dbReference type="AlphaFoldDB" id="A0A382RAA2"/>
<name>A0A382RAA2_9ZZZZ</name>
<dbReference type="GO" id="GO:0004853">
    <property type="term" value="F:uroporphyrinogen decarboxylase activity"/>
    <property type="evidence" value="ECO:0007669"/>
    <property type="project" value="InterPro"/>
</dbReference>
<proteinExistence type="predicted"/>
<dbReference type="InterPro" id="IPR000257">
    <property type="entry name" value="Uroporphyrinogen_deCOase"/>
</dbReference>
<dbReference type="Pfam" id="PF01208">
    <property type="entry name" value="URO-D"/>
    <property type="match status" value="1"/>
</dbReference>
<dbReference type="SUPFAM" id="SSF51726">
    <property type="entry name" value="UROD/MetE-like"/>
    <property type="match status" value="1"/>
</dbReference>
<reference evidence="2" key="1">
    <citation type="submission" date="2018-05" db="EMBL/GenBank/DDBJ databases">
        <authorList>
            <person name="Lanie J.A."/>
            <person name="Ng W.-L."/>
            <person name="Kazmierczak K.M."/>
            <person name="Andrzejewski T.M."/>
            <person name="Davidsen T.M."/>
            <person name="Wayne K.J."/>
            <person name="Tettelin H."/>
            <person name="Glass J.I."/>
            <person name="Rusch D."/>
            <person name="Podicherti R."/>
            <person name="Tsui H.-C.T."/>
            <person name="Winkler M.E."/>
        </authorList>
    </citation>
    <scope>NUCLEOTIDE SEQUENCE</scope>
</reference>
<dbReference type="EMBL" id="UINC01119948">
    <property type="protein sequence ID" value="SVC94115.1"/>
    <property type="molecule type" value="Genomic_DNA"/>
</dbReference>
<protein>
    <recommendedName>
        <fullName evidence="1">Uroporphyrinogen decarboxylase (URO-D) domain-containing protein</fullName>
    </recommendedName>
</protein>
<organism evidence="2">
    <name type="scientific">marine metagenome</name>
    <dbReference type="NCBI Taxonomy" id="408172"/>
    <lineage>
        <taxon>unclassified sequences</taxon>
        <taxon>metagenomes</taxon>
        <taxon>ecological metagenomes</taxon>
    </lineage>
</organism>
<evidence type="ECO:0000259" key="1">
    <source>
        <dbReference type="PROSITE" id="PS00907"/>
    </source>
</evidence>